<accession>B2W4Y7</accession>
<dbReference type="GeneID" id="6342928"/>
<dbReference type="eggNOG" id="ENOG502TI72">
    <property type="taxonomic scope" value="Eukaryota"/>
</dbReference>
<dbReference type="EMBL" id="DS231618">
    <property type="protein sequence ID" value="EDU47594.1"/>
    <property type="molecule type" value="Genomic_DNA"/>
</dbReference>
<dbReference type="Gene3D" id="3.90.1200.10">
    <property type="match status" value="1"/>
</dbReference>
<dbReference type="HOGENOM" id="CLU_458660_0_0_1"/>
<organism evidence="3 4">
    <name type="scientific">Pyrenophora tritici-repentis (strain Pt-1C-BFP)</name>
    <name type="common">Wheat tan spot fungus</name>
    <name type="synonym">Drechslera tritici-repentis</name>
    <dbReference type="NCBI Taxonomy" id="426418"/>
    <lineage>
        <taxon>Eukaryota</taxon>
        <taxon>Fungi</taxon>
        <taxon>Dikarya</taxon>
        <taxon>Ascomycota</taxon>
        <taxon>Pezizomycotina</taxon>
        <taxon>Dothideomycetes</taxon>
        <taxon>Pleosporomycetidae</taxon>
        <taxon>Pleosporales</taxon>
        <taxon>Pleosporineae</taxon>
        <taxon>Pleosporaceae</taxon>
        <taxon>Pyrenophora</taxon>
    </lineage>
</organism>
<sequence length="595" mass="66855">MAFGLRKVAKFGKRICHSIAGSFGHMSSSQDVTTTSFDTACRAASSSQETIMTHSLVDSESTAPTEHSLPLSDCMRKNFKAVCKKFKLDYRHDTVTGTAMIATIFEVTSEDAPEPTMEGVPESIATHVPEPIVQDAPEPTSEDTVEVRDEEGDNEGDEDDEDDDNNWGHRRCDFKITNTIPEAKYVELFRITKLMTDTIQDIRVVGRKHGFYNAATFVEVKDGENVTEYVVRVPGHSTTDQWTENDAYVLEREAQLIEHIRKNTTAPVPHVIAYCSSHDNLLGFPYILMTKLPGQTADTMWDDGSQLSNQAPEFGFDPFYLAADVPSAVMEKKRLRFLRSLARIMLEIQTLSFPHIGMPIFNPDGSLEENETFTIRHNDLDLQNILVEEEGNITGIIDWDNAIAAPRSIGTAAVPVFLRNDWFPDWANDLRTPQSMAWNHHYYRQIYAAALMEAGSENAKYTIKSALYQAVWCAITGSGSQTDLVEKVLREIPNFRGTNVNDFKLALGQGKWTAAENMLKKQLPKIFEPELPPEGLLAKLDFELDMQTTWWTSCDELIALFEAKRRVADDSAEESDDSAASWNTTEFRTSPHVLI</sequence>
<proteinExistence type="predicted"/>
<dbReference type="InParanoid" id="B2W4Y7"/>
<dbReference type="InterPro" id="IPR002575">
    <property type="entry name" value="Aminoglycoside_PTrfase"/>
</dbReference>
<dbReference type="PANTHER" id="PTHR21310">
    <property type="entry name" value="AMINOGLYCOSIDE PHOSPHOTRANSFERASE-RELATED-RELATED"/>
    <property type="match status" value="1"/>
</dbReference>
<reference evidence="4" key="1">
    <citation type="journal article" date="2013" name="G3 (Bethesda)">
        <title>Comparative genomics of a plant-pathogenic fungus, Pyrenophora tritici-repentis, reveals transduplication and the impact of repeat elements on pathogenicity and population divergence.</title>
        <authorList>
            <person name="Manning V.A."/>
            <person name="Pandelova I."/>
            <person name="Dhillon B."/>
            <person name="Wilhelm L.J."/>
            <person name="Goodwin S.B."/>
            <person name="Berlin A.M."/>
            <person name="Figueroa M."/>
            <person name="Freitag M."/>
            <person name="Hane J.K."/>
            <person name="Henrissat B."/>
            <person name="Holman W.H."/>
            <person name="Kodira C.D."/>
            <person name="Martin J."/>
            <person name="Oliver R.P."/>
            <person name="Robbertse B."/>
            <person name="Schackwitz W."/>
            <person name="Schwartz D.C."/>
            <person name="Spatafora J.W."/>
            <person name="Turgeon B.G."/>
            <person name="Yandava C."/>
            <person name="Young S."/>
            <person name="Zhou S."/>
            <person name="Zeng Q."/>
            <person name="Grigoriev I.V."/>
            <person name="Ma L.-J."/>
            <person name="Ciuffetti L.M."/>
        </authorList>
    </citation>
    <scope>NUCLEOTIDE SEQUENCE [LARGE SCALE GENOMIC DNA]</scope>
    <source>
        <strain evidence="4">Pt-1C-BFP</strain>
    </source>
</reference>
<dbReference type="CDD" id="cd05120">
    <property type="entry name" value="APH_ChoK_like"/>
    <property type="match status" value="1"/>
</dbReference>
<evidence type="ECO:0000313" key="3">
    <source>
        <dbReference type="EMBL" id="EDU47594.1"/>
    </source>
</evidence>
<evidence type="ECO:0000313" key="4">
    <source>
        <dbReference type="Proteomes" id="UP000001471"/>
    </source>
</evidence>
<dbReference type="OrthoDB" id="10003767at2759"/>
<dbReference type="InterPro" id="IPR011009">
    <property type="entry name" value="Kinase-like_dom_sf"/>
</dbReference>
<dbReference type="Gene3D" id="3.30.200.20">
    <property type="entry name" value="Phosphorylase Kinase, domain 1"/>
    <property type="match status" value="1"/>
</dbReference>
<name>B2W4Y7_PYRTR</name>
<feature type="domain" description="Aminoglycoside phosphotransferase" evidence="2">
    <location>
        <begin position="208"/>
        <end position="406"/>
    </location>
</feature>
<dbReference type="Proteomes" id="UP000001471">
    <property type="component" value="Unassembled WGS sequence"/>
</dbReference>
<dbReference type="Pfam" id="PF01636">
    <property type="entry name" value="APH"/>
    <property type="match status" value="1"/>
</dbReference>
<dbReference type="KEGG" id="ptrr:6342928"/>
<dbReference type="SUPFAM" id="SSF56112">
    <property type="entry name" value="Protein kinase-like (PK-like)"/>
    <property type="match status" value="1"/>
</dbReference>
<evidence type="ECO:0000256" key="1">
    <source>
        <dbReference type="SAM" id="MobiDB-lite"/>
    </source>
</evidence>
<evidence type="ECO:0000259" key="2">
    <source>
        <dbReference type="Pfam" id="PF01636"/>
    </source>
</evidence>
<dbReference type="InterPro" id="IPR051678">
    <property type="entry name" value="AGP_Transferase"/>
</dbReference>
<feature type="compositionally biased region" description="Acidic residues" evidence="1">
    <location>
        <begin position="140"/>
        <end position="165"/>
    </location>
</feature>
<dbReference type="AlphaFoldDB" id="B2W4Y7"/>
<protein>
    <recommendedName>
        <fullName evidence="2">Aminoglycoside phosphotransferase domain-containing protein</fullName>
    </recommendedName>
</protein>
<gene>
    <name evidence="3" type="ORF">PTRG_04687</name>
</gene>
<feature type="region of interest" description="Disordered" evidence="1">
    <location>
        <begin position="129"/>
        <end position="171"/>
    </location>
</feature>
<dbReference type="PANTHER" id="PTHR21310:SF51">
    <property type="entry name" value="AMINOGLYCOSIDE PHOSPHOTRANSFERASE DOMAIN-CONTAINING PROTEIN"/>
    <property type="match status" value="1"/>
</dbReference>